<gene>
    <name evidence="1" type="ORF">DPMN_108155</name>
</gene>
<reference evidence="1" key="2">
    <citation type="submission" date="2020-11" db="EMBL/GenBank/DDBJ databases">
        <authorList>
            <person name="McCartney M.A."/>
            <person name="Auch B."/>
            <person name="Kono T."/>
            <person name="Mallez S."/>
            <person name="Becker A."/>
            <person name="Gohl D.M."/>
            <person name="Silverstein K.A.T."/>
            <person name="Koren S."/>
            <person name="Bechman K.B."/>
            <person name="Herman A."/>
            <person name="Abrahante J.E."/>
            <person name="Garbe J."/>
        </authorList>
    </citation>
    <scope>NUCLEOTIDE SEQUENCE</scope>
    <source>
        <strain evidence="1">Duluth1</strain>
        <tissue evidence="1">Whole animal</tissue>
    </source>
</reference>
<keyword evidence="2" id="KW-1185">Reference proteome</keyword>
<organism evidence="1 2">
    <name type="scientific">Dreissena polymorpha</name>
    <name type="common">Zebra mussel</name>
    <name type="synonym">Mytilus polymorpha</name>
    <dbReference type="NCBI Taxonomy" id="45954"/>
    <lineage>
        <taxon>Eukaryota</taxon>
        <taxon>Metazoa</taxon>
        <taxon>Spiralia</taxon>
        <taxon>Lophotrochozoa</taxon>
        <taxon>Mollusca</taxon>
        <taxon>Bivalvia</taxon>
        <taxon>Autobranchia</taxon>
        <taxon>Heteroconchia</taxon>
        <taxon>Euheterodonta</taxon>
        <taxon>Imparidentia</taxon>
        <taxon>Neoheterodontei</taxon>
        <taxon>Myida</taxon>
        <taxon>Dreissenoidea</taxon>
        <taxon>Dreissenidae</taxon>
        <taxon>Dreissena</taxon>
    </lineage>
</organism>
<evidence type="ECO:0000313" key="1">
    <source>
        <dbReference type="EMBL" id="KAH3834822.1"/>
    </source>
</evidence>
<sequence>MANDMFDCEFRDLVVIDKSVHTCDNNTTNWERDASEILNDINGESTDWKF</sequence>
<reference evidence="1" key="1">
    <citation type="journal article" date="2019" name="bioRxiv">
        <title>The Genome of the Zebra Mussel, Dreissena polymorpha: A Resource for Invasive Species Research.</title>
        <authorList>
            <person name="McCartney M.A."/>
            <person name="Auch B."/>
            <person name="Kono T."/>
            <person name="Mallez S."/>
            <person name="Zhang Y."/>
            <person name="Obille A."/>
            <person name="Becker A."/>
            <person name="Abrahante J.E."/>
            <person name="Garbe J."/>
            <person name="Badalamenti J.P."/>
            <person name="Herman A."/>
            <person name="Mangelson H."/>
            <person name="Liachko I."/>
            <person name="Sullivan S."/>
            <person name="Sone E.D."/>
            <person name="Koren S."/>
            <person name="Silverstein K.A.T."/>
            <person name="Beckman K.B."/>
            <person name="Gohl D.M."/>
        </authorList>
    </citation>
    <scope>NUCLEOTIDE SEQUENCE</scope>
    <source>
        <strain evidence="1">Duluth1</strain>
        <tissue evidence="1">Whole animal</tissue>
    </source>
</reference>
<evidence type="ECO:0000313" key="2">
    <source>
        <dbReference type="Proteomes" id="UP000828390"/>
    </source>
</evidence>
<dbReference type="Proteomes" id="UP000828390">
    <property type="component" value="Unassembled WGS sequence"/>
</dbReference>
<accession>A0A9D4K8J3</accession>
<comment type="caution">
    <text evidence="1">The sequence shown here is derived from an EMBL/GenBank/DDBJ whole genome shotgun (WGS) entry which is preliminary data.</text>
</comment>
<name>A0A9D4K8J3_DREPO</name>
<proteinExistence type="predicted"/>
<protein>
    <submittedName>
        <fullName evidence="1">Uncharacterized protein</fullName>
    </submittedName>
</protein>
<dbReference type="EMBL" id="JAIWYP010000004">
    <property type="protein sequence ID" value="KAH3834822.1"/>
    <property type="molecule type" value="Genomic_DNA"/>
</dbReference>
<dbReference type="AlphaFoldDB" id="A0A9D4K8J3"/>